<dbReference type="GO" id="GO:0010468">
    <property type="term" value="P:regulation of gene expression"/>
    <property type="evidence" value="ECO:0007669"/>
    <property type="project" value="UniProtKB-ARBA"/>
</dbReference>
<dbReference type="SMART" id="SM01401">
    <property type="entry name" value="Sds3"/>
    <property type="match status" value="1"/>
</dbReference>
<feature type="compositionally biased region" description="Acidic residues" evidence="6">
    <location>
        <begin position="310"/>
        <end position="329"/>
    </location>
</feature>
<feature type="compositionally biased region" description="Polar residues" evidence="6">
    <location>
        <begin position="161"/>
        <end position="175"/>
    </location>
</feature>
<keyword evidence="8" id="KW-1185">Reference proteome</keyword>
<evidence type="ECO:0000256" key="4">
    <source>
        <dbReference type="ARBA" id="ARBA00023163"/>
    </source>
</evidence>
<organism evidence="7 8">
    <name type="scientific">Tothia fuscella</name>
    <dbReference type="NCBI Taxonomy" id="1048955"/>
    <lineage>
        <taxon>Eukaryota</taxon>
        <taxon>Fungi</taxon>
        <taxon>Dikarya</taxon>
        <taxon>Ascomycota</taxon>
        <taxon>Pezizomycotina</taxon>
        <taxon>Dothideomycetes</taxon>
        <taxon>Pleosporomycetidae</taxon>
        <taxon>Venturiales</taxon>
        <taxon>Cylindrosympodiaceae</taxon>
        <taxon>Tothia</taxon>
    </lineage>
</organism>
<dbReference type="AlphaFoldDB" id="A0A9P4U2J1"/>
<dbReference type="Pfam" id="PF08598">
    <property type="entry name" value="Sds3"/>
    <property type="match status" value="1"/>
</dbReference>
<keyword evidence="2" id="KW-0678">Repressor</keyword>
<dbReference type="EMBL" id="MU007012">
    <property type="protein sequence ID" value="KAF2435829.1"/>
    <property type="molecule type" value="Genomic_DNA"/>
</dbReference>
<comment type="subcellular location">
    <subcellularLocation>
        <location evidence="1">Nucleus</location>
    </subcellularLocation>
</comment>
<evidence type="ECO:0000256" key="6">
    <source>
        <dbReference type="SAM" id="MobiDB-lite"/>
    </source>
</evidence>
<feature type="compositionally biased region" description="Polar residues" evidence="6">
    <location>
        <begin position="8"/>
        <end position="28"/>
    </location>
</feature>
<keyword evidence="3" id="KW-0805">Transcription regulation</keyword>
<gene>
    <name evidence="7" type="ORF">EJ08DRAFT_291242</name>
</gene>
<evidence type="ECO:0000256" key="5">
    <source>
        <dbReference type="ARBA" id="ARBA00023242"/>
    </source>
</evidence>
<evidence type="ECO:0000313" key="8">
    <source>
        <dbReference type="Proteomes" id="UP000800235"/>
    </source>
</evidence>
<reference evidence="7" key="1">
    <citation type="journal article" date="2020" name="Stud. Mycol.">
        <title>101 Dothideomycetes genomes: a test case for predicting lifestyles and emergence of pathogens.</title>
        <authorList>
            <person name="Haridas S."/>
            <person name="Albert R."/>
            <person name="Binder M."/>
            <person name="Bloem J."/>
            <person name="Labutti K."/>
            <person name="Salamov A."/>
            <person name="Andreopoulos B."/>
            <person name="Baker S."/>
            <person name="Barry K."/>
            <person name="Bills G."/>
            <person name="Bluhm B."/>
            <person name="Cannon C."/>
            <person name="Castanera R."/>
            <person name="Culley D."/>
            <person name="Daum C."/>
            <person name="Ezra D."/>
            <person name="Gonzalez J."/>
            <person name="Henrissat B."/>
            <person name="Kuo A."/>
            <person name="Liang C."/>
            <person name="Lipzen A."/>
            <person name="Lutzoni F."/>
            <person name="Magnuson J."/>
            <person name="Mondo S."/>
            <person name="Nolan M."/>
            <person name="Ohm R."/>
            <person name="Pangilinan J."/>
            <person name="Park H.-J."/>
            <person name="Ramirez L."/>
            <person name="Alfaro M."/>
            <person name="Sun H."/>
            <person name="Tritt A."/>
            <person name="Yoshinaga Y."/>
            <person name="Zwiers L.-H."/>
            <person name="Turgeon B."/>
            <person name="Goodwin S."/>
            <person name="Spatafora J."/>
            <person name="Crous P."/>
            <person name="Grigoriev I."/>
        </authorList>
    </citation>
    <scope>NUCLEOTIDE SEQUENCE</scope>
    <source>
        <strain evidence="7">CBS 130266</strain>
    </source>
</reference>
<accession>A0A9P4U2J1</accession>
<name>A0A9P4U2J1_9PEZI</name>
<keyword evidence="4" id="KW-0804">Transcription</keyword>
<evidence type="ECO:0008006" key="9">
    <source>
        <dbReference type="Google" id="ProtNLM"/>
    </source>
</evidence>
<feature type="region of interest" description="Disordered" evidence="6">
    <location>
        <begin position="1"/>
        <end position="333"/>
    </location>
</feature>
<feature type="compositionally biased region" description="Polar residues" evidence="6">
    <location>
        <begin position="121"/>
        <end position="139"/>
    </location>
</feature>
<feature type="compositionally biased region" description="Acidic residues" evidence="6">
    <location>
        <begin position="97"/>
        <end position="109"/>
    </location>
</feature>
<protein>
    <recommendedName>
        <fullName evidence="9">Transcriptional regulatory protein DEP1</fullName>
    </recommendedName>
</protein>
<dbReference type="PANTHER" id="PTHR21964">
    <property type="entry name" value="BREAST CANCER METASTASIS-SUPPRESSOR 1"/>
    <property type="match status" value="1"/>
</dbReference>
<comment type="caution">
    <text evidence="7">The sequence shown here is derived from an EMBL/GenBank/DDBJ whole genome shotgun (WGS) entry which is preliminary data.</text>
</comment>
<dbReference type="Proteomes" id="UP000800235">
    <property type="component" value="Unassembled WGS sequence"/>
</dbReference>
<sequence length="520" mass="57298">MQEFVMPAQTSNSSSQIAPLSKPTQNHAKSSDETKNMIAIMTSQRMSAAAADPLARNSKVDVSVEQSDDVDSRSSSLSDPDDAMEDRANPSNKDNMAIDDAEGDSEAETDVLTPRKAKSATLPTNGTSNNVDKSPSKLIQQLLPDDSSPPLVESIAEDIPPTSSNLFTHTLSPSPSKDAHPSPNIDQDTNTNSRKRKRTASLTSSLSDTDEPLAKRRSSSHKDMEAPTSPPEAGVLDLQDADMEEKLEHVEEAISPEEGAANGVNEDEAATPVPTIAVKGRRGKKGKRKGGRKPFGQAESELIGDPAEALAEEEDAAEVVEAEAEEEDNSSNGELVAKKRSAMDAFNGIEKEFAAFRERHLNEQLLQINRDLDLLRHDLHPEYLAQQRCIDNHRDTKLKHERALQGYKNESLRIKIVAERTQLHSQFFQEVRELKEKTLEKCYTDLYALQKDRRRWGADESNYNYLYNPKRTLQIQQQASYNLEVSILSGVAKHVGFPAAPDINGLVTADIDSDFAAMQV</sequence>
<evidence type="ECO:0000313" key="7">
    <source>
        <dbReference type="EMBL" id="KAF2435829.1"/>
    </source>
</evidence>
<keyword evidence="5" id="KW-0539">Nucleus</keyword>
<evidence type="ECO:0000256" key="1">
    <source>
        <dbReference type="ARBA" id="ARBA00004123"/>
    </source>
</evidence>
<dbReference type="InterPro" id="IPR013907">
    <property type="entry name" value="Sds3"/>
</dbReference>
<feature type="compositionally biased region" description="Basic residues" evidence="6">
    <location>
        <begin position="279"/>
        <end position="292"/>
    </location>
</feature>
<evidence type="ECO:0000256" key="2">
    <source>
        <dbReference type="ARBA" id="ARBA00022491"/>
    </source>
</evidence>
<dbReference type="GO" id="GO:0005654">
    <property type="term" value="C:nucleoplasm"/>
    <property type="evidence" value="ECO:0007669"/>
    <property type="project" value="UniProtKB-ARBA"/>
</dbReference>
<dbReference type="OrthoDB" id="20886at2759"/>
<proteinExistence type="predicted"/>
<evidence type="ECO:0000256" key="3">
    <source>
        <dbReference type="ARBA" id="ARBA00023015"/>
    </source>
</evidence>